<evidence type="ECO:0000256" key="11">
    <source>
        <dbReference type="ARBA" id="ARBA00023146"/>
    </source>
</evidence>
<evidence type="ECO:0000256" key="9">
    <source>
        <dbReference type="ARBA" id="ARBA00022840"/>
    </source>
</evidence>
<organism evidence="14 15">
    <name type="scientific">Candidatus Erwinia haradaeae</name>
    <dbReference type="NCBI Taxonomy" id="1922217"/>
    <lineage>
        <taxon>Bacteria</taxon>
        <taxon>Pseudomonadati</taxon>
        <taxon>Pseudomonadota</taxon>
        <taxon>Gammaproteobacteria</taxon>
        <taxon>Enterobacterales</taxon>
        <taxon>Erwiniaceae</taxon>
        <taxon>Erwinia</taxon>
    </lineage>
</organism>
<protein>
    <recommendedName>
        <fullName evidence="12">Cysteine--tRNA ligase</fullName>
        <ecNumber evidence="12">6.1.1.16</ecNumber>
    </recommendedName>
    <alternativeName>
        <fullName evidence="12">Cysteinyl-tRNA synthetase</fullName>
        <shortName evidence="12">CysRS</shortName>
    </alternativeName>
</protein>
<dbReference type="Pfam" id="PF09190">
    <property type="entry name" value="DALR_2"/>
    <property type="match status" value="1"/>
</dbReference>
<comment type="catalytic activity">
    <reaction evidence="12">
        <text>tRNA(Cys) + L-cysteine + ATP = L-cysteinyl-tRNA(Cys) + AMP + diphosphate</text>
        <dbReference type="Rhea" id="RHEA:17773"/>
        <dbReference type="Rhea" id="RHEA-COMP:9661"/>
        <dbReference type="Rhea" id="RHEA-COMP:9679"/>
        <dbReference type="ChEBI" id="CHEBI:30616"/>
        <dbReference type="ChEBI" id="CHEBI:33019"/>
        <dbReference type="ChEBI" id="CHEBI:35235"/>
        <dbReference type="ChEBI" id="CHEBI:78442"/>
        <dbReference type="ChEBI" id="CHEBI:78517"/>
        <dbReference type="ChEBI" id="CHEBI:456215"/>
        <dbReference type="EC" id="6.1.1.16"/>
    </reaction>
</comment>
<gene>
    <name evidence="12 14" type="primary">cysS</name>
    <name evidence="14" type="ORF">ERCICUMA2628_338</name>
</gene>
<dbReference type="InterPro" id="IPR015273">
    <property type="entry name" value="Cys-tRNA-synt_Ia_DALR"/>
</dbReference>
<comment type="subunit">
    <text evidence="3 12">Monomer.</text>
</comment>
<keyword evidence="4 12" id="KW-0963">Cytoplasm</keyword>
<dbReference type="SUPFAM" id="SSF47323">
    <property type="entry name" value="Anticodon-binding domain of a subclass of class I aminoacyl-tRNA synthetases"/>
    <property type="match status" value="1"/>
</dbReference>
<dbReference type="EMBL" id="LR217703">
    <property type="protein sequence ID" value="VFP79795.1"/>
    <property type="molecule type" value="Genomic_DNA"/>
</dbReference>
<evidence type="ECO:0000256" key="12">
    <source>
        <dbReference type="HAMAP-Rule" id="MF_00041"/>
    </source>
</evidence>
<dbReference type="GO" id="GO:0008270">
    <property type="term" value="F:zinc ion binding"/>
    <property type="evidence" value="ECO:0007669"/>
    <property type="project" value="UniProtKB-UniRule"/>
</dbReference>
<evidence type="ECO:0000313" key="15">
    <source>
        <dbReference type="Proteomes" id="UP000294412"/>
    </source>
</evidence>
<dbReference type="InterPro" id="IPR009080">
    <property type="entry name" value="tRNAsynth_Ia_anticodon-bd"/>
</dbReference>
<keyword evidence="8 12" id="KW-0862">Zinc</keyword>
<dbReference type="Pfam" id="PF01406">
    <property type="entry name" value="tRNA-synt_1e"/>
    <property type="match status" value="1"/>
</dbReference>
<evidence type="ECO:0000256" key="8">
    <source>
        <dbReference type="ARBA" id="ARBA00022833"/>
    </source>
</evidence>
<keyword evidence="9 12" id="KW-0067">ATP-binding</keyword>
<dbReference type="EC" id="6.1.1.16" evidence="12"/>
<evidence type="ECO:0000256" key="6">
    <source>
        <dbReference type="ARBA" id="ARBA00022723"/>
    </source>
</evidence>
<keyword evidence="11 12" id="KW-0030">Aminoacyl-tRNA synthetase</keyword>
<dbReference type="GO" id="GO:0005524">
    <property type="term" value="F:ATP binding"/>
    <property type="evidence" value="ECO:0007669"/>
    <property type="project" value="UniProtKB-UniRule"/>
</dbReference>
<dbReference type="NCBIfam" id="TIGR00435">
    <property type="entry name" value="cysS"/>
    <property type="match status" value="1"/>
</dbReference>
<dbReference type="SMART" id="SM00840">
    <property type="entry name" value="DALR_2"/>
    <property type="match status" value="1"/>
</dbReference>
<keyword evidence="10 12" id="KW-0648">Protein biosynthesis</keyword>
<evidence type="ECO:0000256" key="1">
    <source>
        <dbReference type="ARBA" id="ARBA00004496"/>
    </source>
</evidence>
<feature type="binding site" evidence="12">
    <location>
        <position position="239"/>
    </location>
    <ligand>
        <name>Zn(2+)</name>
        <dbReference type="ChEBI" id="CHEBI:29105"/>
    </ligand>
</feature>
<evidence type="ECO:0000256" key="4">
    <source>
        <dbReference type="ARBA" id="ARBA00022490"/>
    </source>
</evidence>
<dbReference type="CDD" id="cd07963">
    <property type="entry name" value="Anticodon_Ia_Cys"/>
    <property type="match status" value="1"/>
</dbReference>
<comment type="cofactor">
    <cofactor evidence="12">
        <name>Zn(2+)</name>
        <dbReference type="ChEBI" id="CHEBI:29105"/>
    </cofactor>
    <text evidence="12">Binds 1 zinc ion per subunit.</text>
</comment>
<dbReference type="FunFam" id="3.40.50.620:FF:000009">
    <property type="entry name" value="Cysteine--tRNA ligase"/>
    <property type="match status" value="1"/>
</dbReference>
<dbReference type="InterPro" id="IPR014729">
    <property type="entry name" value="Rossmann-like_a/b/a_fold"/>
</dbReference>
<evidence type="ECO:0000259" key="13">
    <source>
        <dbReference type="SMART" id="SM00840"/>
    </source>
</evidence>
<dbReference type="RefSeq" id="WP_157993551.1">
    <property type="nucleotide sequence ID" value="NZ_LR217703.1"/>
</dbReference>
<dbReference type="SUPFAM" id="SSF52374">
    <property type="entry name" value="Nucleotidylyl transferase"/>
    <property type="match status" value="1"/>
</dbReference>
<comment type="subcellular location">
    <subcellularLocation>
        <location evidence="1 12">Cytoplasm</location>
    </subcellularLocation>
</comment>
<keyword evidence="7 12" id="KW-0547">Nucleotide-binding</keyword>
<name>A0A451D2D0_9GAMM</name>
<dbReference type="PANTHER" id="PTHR10890">
    <property type="entry name" value="CYSTEINYL-TRNA SYNTHETASE"/>
    <property type="match status" value="1"/>
</dbReference>
<sequence>MLKIFNTLSRKKEQFEPINNSIVSIYVCGMTVYDLCHIGHARTFTAFDMITRYLRYLGYKLNYVRNITDIDDKIIQRSQNDGKDITYLTQCMINNMHQDFSMLNILPPNHEPRATWHIAEIILLIKKLVDRKHAYISYNKDVLFSIERYPKYGLLSRKDLRQLKTNVRVSVVSTQKRNPADFVLWKISKDGEPSWPSPWGNGRPGWHVECSAMSYTYLGKRFDIHGGGSDLIFPHHENEITQSACAYDTPYANYWMHSGMVMVDQEKMSKSLNNFFTIRDVLKYYNSESVRYFLLSSHYRSSINYNPESLQKAHTALERLYRALYCTDMHALISDDGKEFEIRFCEAMNDDFNTPIACSILFELAREINRKKEKNPTIANNLAARLRLLGGLLGLLEQDPEKFFKGNDQYNKNYSVSHIEKLIQIRNNARKEKDWKKADLARYYLDTIGVLLEDTIDGTRWRNK</sequence>
<feature type="domain" description="Cysteinyl-tRNA synthetase class Ia DALR" evidence="13">
    <location>
        <begin position="343"/>
        <end position="404"/>
    </location>
</feature>
<dbReference type="CDD" id="cd00672">
    <property type="entry name" value="CysRS_core"/>
    <property type="match status" value="1"/>
</dbReference>
<reference evidence="14 15" key="1">
    <citation type="submission" date="2019-02" db="EMBL/GenBank/DDBJ databases">
        <authorList>
            <person name="Manzano-Marin A."/>
            <person name="Manzano-Marin A."/>
        </authorList>
    </citation>
    <scope>NUCLEOTIDE SEQUENCE [LARGE SCALE GENOMIC DNA]</scope>
    <source>
        <strain evidence="14 15">ErCicuneomaculata</strain>
    </source>
</reference>
<dbReference type="InterPro" id="IPR015803">
    <property type="entry name" value="Cys-tRNA-ligase"/>
</dbReference>
<evidence type="ECO:0000256" key="3">
    <source>
        <dbReference type="ARBA" id="ARBA00011245"/>
    </source>
</evidence>
<evidence type="ECO:0000313" key="14">
    <source>
        <dbReference type="EMBL" id="VFP79795.1"/>
    </source>
</evidence>
<dbReference type="AlphaFoldDB" id="A0A451D2D0"/>
<feature type="binding site" evidence="12">
    <location>
        <position position="28"/>
    </location>
    <ligand>
        <name>Zn(2+)</name>
        <dbReference type="ChEBI" id="CHEBI:29105"/>
    </ligand>
</feature>
<dbReference type="InterPro" id="IPR032678">
    <property type="entry name" value="tRNA-synt_1_cat_dom"/>
</dbReference>
<dbReference type="InterPro" id="IPR024909">
    <property type="entry name" value="Cys-tRNA/MSH_ligase"/>
</dbReference>
<dbReference type="OrthoDB" id="9815130at2"/>
<feature type="binding site" evidence="12">
    <location>
        <position position="235"/>
    </location>
    <ligand>
        <name>Zn(2+)</name>
        <dbReference type="ChEBI" id="CHEBI:29105"/>
    </ligand>
</feature>
<dbReference type="Proteomes" id="UP000294412">
    <property type="component" value="Chromosome"/>
</dbReference>
<dbReference type="PRINTS" id="PR00983">
    <property type="entry name" value="TRNASYNTHCYS"/>
</dbReference>
<accession>A0A451D2D0</accession>
<evidence type="ECO:0000256" key="2">
    <source>
        <dbReference type="ARBA" id="ARBA00005594"/>
    </source>
</evidence>
<dbReference type="Gene3D" id="3.40.50.620">
    <property type="entry name" value="HUPs"/>
    <property type="match status" value="1"/>
</dbReference>
<dbReference type="PANTHER" id="PTHR10890:SF3">
    <property type="entry name" value="CYSTEINE--TRNA LIGASE, CYTOPLASMIC"/>
    <property type="match status" value="1"/>
</dbReference>
<evidence type="ECO:0000256" key="7">
    <source>
        <dbReference type="ARBA" id="ARBA00022741"/>
    </source>
</evidence>
<feature type="short sequence motif" description="'KMSKS' region" evidence="12">
    <location>
        <begin position="267"/>
        <end position="271"/>
    </location>
</feature>
<keyword evidence="6 12" id="KW-0479">Metal-binding</keyword>
<dbReference type="Gene3D" id="1.20.120.1910">
    <property type="entry name" value="Cysteine-tRNA ligase, C-terminal anti-codon recognition domain"/>
    <property type="match status" value="1"/>
</dbReference>
<feature type="binding site" evidence="12">
    <location>
        <position position="210"/>
    </location>
    <ligand>
        <name>Zn(2+)</name>
        <dbReference type="ChEBI" id="CHEBI:29105"/>
    </ligand>
</feature>
<proteinExistence type="inferred from homology"/>
<keyword evidence="5 12" id="KW-0436">Ligase</keyword>
<dbReference type="GO" id="GO:0005829">
    <property type="term" value="C:cytosol"/>
    <property type="evidence" value="ECO:0007669"/>
    <property type="project" value="TreeGrafter"/>
</dbReference>
<dbReference type="HAMAP" id="MF_00041">
    <property type="entry name" value="Cys_tRNA_synth"/>
    <property type="match status" value="1"/>
</dbReference>
<dbReference type="GO" id="GO:0006423">
    <property type="term" value="P:cysteinyl-tRNA aminoacylation"/>
    <property type="evidence" value="ECO:0007669"/>
    <property type="project" value="UniProtKB-UniRule"/>
</dbReference>
<dbReference type="GO" id="GO:0004817">
    <property type="term" value="F:cysteine-tRNA ligase activity"/>
    <property type="evidence" value="ECO:0007669"/>
    <property type="project" value="UniProtKB-UniRule"/>
</dbReference>
<evidence type="ECO:0000256" key="10">
    <source>
        <dbReference type="ARBA" id="ARBA00022917"/>
    </source>
</evidence>
<evidence type="ECO:0000256" key="5">
    <source>
        <dbReference type="ARBA" id="ARBA00022598"/>
    </source>
</evidence>
<feature type="short sequence motif" description="'HIGH' region" evidence="12">
    <location>
        <begin position="30"/>
        <end position="40"/>
    </location>
</feature>
<comment type="similarity">
    <text evidence="2 12">Belongs to the class-I aminoacyl-tRNA synthetase family.</text>
</comment>
<feature type="binding site" evidence="12">
    <location>
        <position position="270"/>
    </location>
    <ligand>
        <name>ATP</name>
        <dbReference type="ChEBI" id="CHEBI:30616"/>
    </ligand>
</feature>